<sequence>MKEINTAHPLEEQCTEMAAILGLEEPVTEQVLLSALANPVYAHNLLVCRNAPEFMQQLLKNPPKIVAEEGVVPSTATLISNAAKSFARWAATGFSTVSNETYERRLSACDACPDLNVPPPKQGALYKMMGAKVDERKVCRKCGCVVSVKARRNTDTCPEPDPQRPGFNRWQEPIPG</sequence>
<accession>A0A561PVV6</accession>
<reference evidence="2 3" key="1">
    <citation type="submission" date="2019-06" db="EMBL/GenBank/DDBJ databases">
        <title>Sorghum-associated microbial communities from plants grown in Nebraska, USA.</title>
        <authorList>
            <person name="Schachtman D."/>
        </authorList>
    </citation>
    <scope>NUCLEOTIDE SEQUENCE [LARGE SCALE GENOMIC DNA]</scope>
    <source>
        <strain evidence="2 3">1209</strain>
    </source>
</reference>
<dbReference type="RefSeq" id="WP_145665430.1">
    <property type="nucleotide sequence ID" value="NZ_VIWO01000002.1"/>
</dbReference>
<dbReference type="EMBL" id="VIWO01000002">
    <property type="protein sequence ID" value="TWF42254.1"/>
    <property type="molecule type" value="Genomic_DNA"/>
</dbReference>
<evidence type="ECO:0000313" key="2">
    <source>
        <dbReference type="EMBL" id="TWF42254.1"/>
    </source>
</evidence>
<organism evidence="2 3">
    <name type="scientific">Chitinophaga polysaccharea</name>
    <dbReference type="NCBI Taxonomy" id="1293035"/>
    <lineage>
        <taxon>Bacteria</taxon>
        <taxon>Pseudomonadati</taxon>
        <taxon>Bacteroidota</taxon>
        <taxon>Chitinophagia</taxon>
        <taxon>Chitinophagales</taxon>
        <taxon>Chitinophagaceae</taxon>
        <taxon>Chitinophaga</taxon>
    </lineage>
</organism>
<dbReference type="OrthoDB" id="2596096at2"/>
<dbReference type="AlphaFoldDB" id="A0A561PVV6"/>
<gene>
    <name evidence="2" type="ORF">FHW36_1029</name>
</gene>
<dbReference type="Proteomes" id="UP000320811">
    <property type="component" value="Unassembled WGS sequence"/>
</dbReference>
<evidence type="ECO:0000256" key="1">
    <source>
        <dbReference type="SAM" id="MobiDB-lite"/>
    </source>
</evidence>
<feature type="region of interest" description="Disordered" evidence="1">
    <location>
        <begin position="153"/>
        <end position="176"/>
    </location>
</feature>
<keyword evidence="3" id="KW-1185">Reference proteome</keyword>
<proteinExistence type="predicted"/>
<protein>
    <submittedName>
        <fullName evidence="2">Uncharacterized protein</fullName>
    </submittedName>
</protein>
<name>A0A561PVV6_9BACT</name>
<evidence type="ECO:0000313" key="3">
    <source>
        <dbReference type="Proteomes" id="UP000320811"/>
    </source>
</evidence>
<comment type="caution">
    <text evidence="2">The sequence shown here is derived from an EMBL/GenBank/DDBJ whole genome shotgun (WGS) entry which is preliminary data.</text>
</comment>